<accession>A0A0A0I143</accession>
<dbReference type="AlphaFoldDB" id="A0A0A0I143"/>
<comment type="caution">
    <text evidence="3">The sequence shown here is derived from an EMBL/GenBank/DDBJ whole genome shotgun (WGS) entry which is preliminary data.</text>
</comment>
<keyword evidence="2" id="KW-0012">Acyltransferase</keyword>
<name>A0A0A0I143_CLOBO</name>
<evidence type="ECO:0000256" key="2">
    <source>
        <dbReference type="ARBA" id="ARBA00023315"/>
    </source>
</evidence>
<dbReference type="PANTHER" id="PTHR36449">
    <property type="entry name" value="ACETYLTRANSFERASE-RELATED"/>
    <property type="match status" value="1"/>
</dbReference>
<dbReference type="PANTHER" id="PTHR36449:SF1">
    <property type="entry name" value="ACETYLTRANSFERASE"/>
    <property type="match status" value="1"/>
</dbReference>
<protein>
    <recommendedName>
        <fullName evidence="5">GNAT family acetyltransferase</fullName>
    </recommendedName>
</protein>
<evidence type="ECO:0000313" key="3">
    <source>
        <dbReference type="EMBL" id="KGM93340.1"/>
    </source>
</evidence>
<gene>
    <name evidence="3" type="ORF">Z955_15305</name>
</gene>
<evidence type="ECO:0008006" key="5">
    <source>
        <dbReference type="Google" id="ProtNLM"/>
    </source>
</evidence>
<sequence length="185" mass="21706">MTLAETIEFDYINTETKKLFNDFDCGHEGINNFLFQKAEEFDKLGFGVTHLAIDTNKNKIVGFYTLRNSSLLYNLNSNNTIQNFGIRGMPSVEIYMFAVDVHYHSVKYNNKYNTSDFLMLNVISNMDYVTEYSASKFLILNSVEKAINFYIRNKFLPFDKNFMKYINDDKSINIDIPHPMYRKLI</sequence>
<dbReference type="GO" id="GO:0016746">
    <property type="term" value="F:acyltransferase activity"/>
    <property type="evidence" value="ECO:0007669"/>
    <property type="project" value="UniProtKB-KW"/>
</dbReference>
<dbReference type="Gene3D" id="3.40.630.30">
    <property type="match status" value="1"/>
</dbReference>
<proteinExistence type="predicted"/>
<organism evidence="3 4">
    <name type="scientific">Clostridium botulinum C/D str. DC5</name>
    <dbReference type="NCBI Taxonomy" id="1443128"/>
    <lineage>
        <taxon>Bacteria</taxon>
        <taxon>Bacillati</taxon>
        <taxon>Bacillota</taxon>
        <taxon>Clostridia</taxon>
        <taxon>Eubacteriales</taxon>
        <taxon>Clostridiaceae</taxon>
        <taxon>Clostridium</taxon>
    </lineage>
</organism>
<keyword evidence="1" id="KW-0808">Transferase</keyword>
<evidence type="ECO:0000313" key="4">
    <source>
        <dbReference type="Proteomes" id="UP000030014"/>
    </source>
</evidence>
<evidence type="ECO:0000256" key="1">
    <source>
        <dbReference type="ARBA" id="ARBA00022679"/>
    </source>
</evidence>
<dbReference type="EMBL" id="JDRY01000170">
    <property type="protein sequence ID" value="KGM93340.1"/>
    <property type="molecule type" value="Genomic_DNA"/>
</dbReference>
<dbReference type="Proteomes" id="UP000030014">
    <property type="component" value="Unassembled WGS sequence"/>
</dbReference>
<reference evidence="3 4" key="1">
    <citation type="submission" date="2014-01" db="EMBL/GenBank/DDBJ databases">
        <title>Plasmidome dynamics in the species complex Clostridium novyi sensu lato converts strains of independent lineages into distinctly different pathogens.</title>
        <authorList>
            <person name="Skarin H."/>
            <person name="Segerman B."/>
        </authorList>
    </citation>
    <scope>NUCLEOTIDE SEQUENCE [LARGE SCALE GENOMIC DNA]</scope>
    <source>
        <strain evidence="3 4">DC5</strain>
    </source>
</reference>
<dbReference type="RefSeq" id="WP_039260158.1">
    <property type="nucleotide sequence ID" value="NZ_JDRY01000170.1"/>
</dbReference>